<keyword evidence="2" id="KW-1185">Reference proteome</keyword>
<evidence type="ECO:0000313" key="1">
    <source>
        <dbReference type="EMBL" id="CEG46745.1"/>
    </source>
</evidence>
<proteinExistence type="predicted"/>
<reference evidence="2" key="1">
    <citation type="submission" date="2014-09" db="EMBL/GenBank/DDBJ databases">
        <authorList>
            <person name="Sharma Rahul"/>
            <person name="Thines Marco"/>
        </authorList>
    </citation>
    <scope>NUCLEOTIDE SEQUENCE [LARGE SCALE GENOMIC DNA]</scope>
</reference>
<accession>A0A0P1AXI0</accession>
<organism evidence="1 2">
    <name type="scientific">Plasmopara halstedii</name>
    <name type="common">Downy mildew of sunflower</name>
    <dbReference type="NCBI Taxonomy" id="4781"/>
    <lineage>
        <taxon>Eukaryota</taxon>
        <taxon>Sar</taxon>
        <taxon>Stramenopiles</taxon>
        <taxon>Oomycota</taxon>
        <taxon>Peronosporomycetes</taxon>
        <taxon>Peronosporales</taxon>
        <taxon>Peronosporaceae</taxon>
        <taxon>Plasmopara</taxon>
    </lineage>
</organism>
<protein>
    <submittedName>
        <fullName evidence="1">Uncharacterized protein</fullName>
    </submittedName>
</protein>
<name>A0A0P1AXI0_PLAHL</name>
<dbReference type="RefSeq" id="XP_024583114.1">
    <property type="nucleotide sequence ID" value="XM_024717635.1"/>
</dbReference>
<dbReference type="Proteomes" id="UP000054928">
    <property type="component" value="Unassembled WGS sequence"/>
</dbReference>
<dbReference type="EMBL" id="CCYD01002349">
    <property type="protein sequence ID" value="CEG46745.1"/>
    <property type="molecule type" value="Genomic_DNA"/>
</dbReference>
<evidence type="ECO:0000313" key="2">
    <source>
        <dbReference type="Proteomes" id="UP000054928"/>
    </source>
</evidence>
<dbReference type="GeneID" id="36398484"/>
<dbReference type="AlphaFoldDB" id="A0A0P1AXI0"/>
<sequence>MDFEERHRREFFEESLIDPEFALLRHHPYELHYHESDDGEGSLKMAMYDIRGVISKYNECRNNIECGHSNLTRRLHELTSGAKTATLGNAGQEETNHCLMLGENDRIFMIYYCEVVIPAHRRFERTAYKPDITYGVLLYALKFKVFHGYCYNTCLVRVWYLLMRHNIQAILSDGLAWAKNNSPDVRTSASGTHATLAGTLRQPTSFGKGW</sequence>